<feature type="non-terminal residue" evidence="1">
    <location>
        <position position="1"/>
    </location>
</feature>
<dbReference type="AlphaFoldDB" id="A0A8T8HUZ7"/>
<protein>
    <submittedName>
        <fullName evidence="1">Uncharacterized protein</fullName>
    </submittedName>
</protein>
<name>A0A8T8HUZ7_9PSEU</name>
<evidence type="ECO:0000313" key="1">
    <source>
        <dbReference type="EMBL" id="QTR02332.1"/>
    </source>
</evidence>
<dbReference type="Proteomes" id="UP000671828">
    <property type="component" value="Chromosome"/>
</dbReference>
<organism evidence="1 2">
    <name type="scientific">Saccharothrix algeriensis</name>
    <dbReference type="NCBI Taxonomy" id="173560"/>
    <lineage>
        <taxon>Bacteria</taxon>
        <taxon>Bacillati</taxon>
        <taxon>Actinomycetota</taxon>
        <taxon>Actinomycetes</taxon>
        <taxon>Pseudonocardiales</taxon>
        <taxon>Pseudonocardiaceae</taxon>
        <taxon>Saccharothrix</taxon>
    </lineage>
</organism>
<reference evidence="1" key="1">
    <citation type="submission" date="2021-04" db="EMBL/GenBank/DDBJ databases">
        <title>Saccharothrix algeriensis WGS.</title>
        <authorList>
            <person name="Stuskova K."/>
            <person name="Hakalova E."/>
            <person name="Tebbal A.B."/>
            <person name="Eichmeier A."/>
        </authorList>
    </citation>
    <scope>NUCLEOTIDE SEQUENCE</scope>
    <source>
        <strain evidence="1">NRRL B-24137</strain>
    </source>
</reference>
<accession>A0A8T8HUZ7</accession>
<sequence>SPWRPACPARTLLEYFSPGVIQCRDGSFGVAVGAGRVVILRFTTPAPVSDRAVSTATAYALTSGCAWRDLPSSSTTTGRGVDMSGWTPVVYRGDGAWIGVMSGGRIGVGVEPEGRATLVGSGFVPMWPFMEGKLSACLDAFSRVWESFDGCDVSTPEELIESTVASAWASGRSYWMELAVPWVIEMAQAREGGFDRKLVHELLDGMAESKTLAPDLRARVRRVRA</sequence>
<proteinExistence type="predicted"/>
<dbReference type="EMBL" id="CP072788">
    <property type="protein sequence ID" value="QTR02332.1"/>
    <property type="molecule type" value="Genomic_DNA"/>
</dbReference>
<evidence type="ECO:0000313" key="2">
    <source>
        <dbReference type="Proteomes" id="UP000671828"/>
    </source>
</evidence>
<gene>
    <name evidence="1" type="ORF">J7S33_24705</name>
</gene>